<evidence type="ECO:0008006" key="3">
    <source>
        <dbReference type="Google" id="ProtNLM"/>
    </source>
</evidence>
<evidence type="ECO:0000256" key="1">
    <source>
        <dbReference type="SAM" id="MobiDB-lite"/>
    </source>
</evidence>
<organism evidence="2">
    <name type="scientific">Cacopsylla melanoneura</name>
    <dbReference type="NCBI Taxonomy" id="428564"/>
    <lineage>
        <taxon>Eukaryota</taxon>
        <taxon>Metazoa</taxon>
        <taxon>Ecdysozoa</taxon>
        <taxon>Arthropoda</taxon>
        <taxon>Hexapoda</taxon>
        <taxon>Insecta</taxon>
        <taxon>Pterygota</taxon>
        <taxon>Neoptera</taxon>
        <taxon>Paraneoptera</taxon>
        <taxon>Hemiptera</taxon>
        <taxon>Sternorrhyncha</taxon>
        <taxon>Psylloidea</taxon>
        <taxon>Psyllidae</taxon>
        <taxon>Psyllinae</taxon>
        <taxon>Cacopsylla</taxon>
    </lineage>
</organism>
<evidence type="ECO:0000313" key="2">
    <source>
        <dbReference type="EMBL" id="CAG6639882.1"/>
    </source>
</evidence>
<protein>
    <recommendedName>
        <fullName evidence="3">SWIM-type domain-containing protein</fullName>
    </recommendedName>
</protein>
<dbReference type="EMBL" id="HBUF01109322">
    <property type="protein sequence ID" value="CAG6639882.1"/>
    <property type="molecule type" value="Transcribed_RNA"/>
</dbReference>
<feature type="compositionally biased region" description="Acidic residues" evidence="1">
    <location>
        <begin position="241"/>
        <end position="252"/>
    </location>
</feature>
<dbReference type="EMBL" id="HBUF01109321">
    <property type="protein sequence ID" value="CAG6639881.1"/>
    <property type="molecule type" value="Transcribed_RNA"/>
</dbReference>
<feature type="region of interest" description="Disordered" evidence="1">
    <location>
        <begin position="209"/>
        <end position="267"/>
    </location>
</feature>
<reference evidence="2" key="1">
    <citation type="submission" date="2021-05" db="EMBL/GenBank/DDBJ databases">
        <authorList>
            <person name="Alioto T."/>
            <person name="Alioto T."/>
            <person name="Gomez Garrido J."/>
        </authorList>
    </citation>
    <scope>NUCLEOTIDE SEQUENCE</scope>
</reference>
<name>A0A8D8QZQ0_9HEMI</name>
<proteinExistence type="predicted"/>
<dbReference type="AlphaFoldDB" id="A0A8D8QZQ0"/>
<feature type="region of interest" description="Disordered" evidence="1">
    <location>
        <begin position="121"/>
        <end position="140"/>
    </location>
</feature>
<accession>A0A8D8QZQ0</accession>
<sequence length="267" mass="30089">MNISEEIITNILANIHWIVKSESSDKEYAVQRCATSCVYPDWCYFKCISPLCQGLCSHMFVCTCPDESPLCKHIHKVHAMCVHYGHQQPVIQPLPSIVSPSFDNLVSSLLPSSSEENNNCISSLPGPSLNAPKPSQTNTNKLKDIGKELMERINYNRIPQILIPHVTGVLSQLLAECRTVEESTNTERIYPMVPTQKRSSTQKLTCQVLPKKKKKQLRKSNYPTAGEKRDILNSVMQENSDSADSDVSDSDNELSNLIIEEEYYEEN</sequence>